<keyword evidence="9 13" id="KW-0040">ANK repeat</keyword>
<dbReference type="InterPro" id="IPR051165">
    <property type="entry name" value="Multifunctional_ANK_Repeat"/>
</dbReference>
<feature type="compositionally biased region" description="Polar residues" evidence="14">
    <location>
        <begin position="2327"/>
        <end position="2336"/>
    </location>
</feature>
<dbReference type="GeneID" id="106456833"/>
<evidence type="ECO:0000256" key="11">
    <source>
        <dbReference type="ARBA" id="ARBA00023212"/>
    </source>
</evidence>
<feature type="repeat" description="ANK" evidence="13">
    <location>
        <begin position="567"/>
        <end position="599"/>
    </location>
</feature>
<evidence type="ECO:0000256" key="13">
    <source>
        <dbReference type="PROSITE-ProRule" id="PRU00023"/>
    </source>
</evidence>
<dbReference type="InterPro" id="IPR036770">
    <property type="entry name" value="Ankyrin_rpt-contain_sf"/>
</dbReference>
<keyword evidence="11" id="KW-0206">Cytoskeleton</keyword>
<evidence type="ECO:0000259" key="15">
    <source>
        <dbReference type="PROSITE" id="PS50017"/>
    </source>
</evidence>
<feature type="region of interest" description="Disordered" evidence="14">
    <location>
        <begin position="3382"/>
        <end position="3439"/>
    </location>
</feature>
<feature type="repeat" description="ANK" evidence="13">
    <location>
        <begin position="468"/>
        <end position="500"/>
    </location>
</feature>
<evidence type="ECO:0000256" key="4">
    <source>
        <dbReference type="ARBA" id="ARBA00022490"/>
    </source>
</evidence>
<feature type="repeat" description="ANK" evidence="13">
    <location>
        <begin position="534"/>
        <end position="566"/>
    </location>
</feature>
<dbReference type="PROSITE" id="PS50297">
    <property type="entry name" value="ANK_REP_REGION"/>
    <property type="match status" value="21"/>
</dbReference>
<feature type="repeat" description="ANK" evidence="13">
    <location>
        <begin position="336"/>
        <end position="368"/>
    </location>
</feature>
<keyword evidence="3" id="KW-0268">Exocytosis</keyword>
<comment type="subcellular location">
    <subcellularLocation>
        <location evidence="2">Cytoplasm</location>
        <location evidence="2">Cytoskeleton</location>
    </subcellularLocation>
    <subcellularLocation>
        <location evidence="1">Target cell membrane</location>
    </subcellularLocation>
</comment>
<evidence type="ECO:0000256" key="14">
    <source>
        <dbReference type="SAM" id="MobiDB-lite"/>
    </source>
</evidence>
<feature type="compositionally biased region" description="Polar residues" evidence="14">
    <location>
        <begin position="3323"/>
        <end position="3337"/>
    </location>
</feature>
<sequence>MVTEDQRQADISASFLRAARAGNLEKVLEFLKGSIDINTSNANGLNALHLASKEGHVNIVSELLKRGANVNAATKKGNTALHIASLAGQEAVVKLLVQSGANVNVQSQNGFTPLYMAAQENHHSVVCFLLTSGANQSLATEDGFTPLAVSLQQGHDKVVTVLLENDAKGRVRLPALHIAAKKDDCKAAALLLQNDHNPDVTSKSGFTPLHIAAHYGNDNIGRLLLEKGAKVNYVAKHQITPLHVASKWGKSNMVILLIEKGAQIDALTKDGLTPLHCAARSGHDHVVDLLLERGAPVTAKTKNGLAPLHMASQADNVDCARTLLYHKAPVDDVTIDYLTALHVAAHCGHVKVAKILLDRKADPNARALNGFTPLHIACKKNRIKIVELLLKHGGSIEARTESGLTPLHVSAFMGNMNIVIFLIQHGADPDIPTVRGETPIHLAARANQADIIRILLRNGAHVDAKAREHQTPLHIAARLGNVDIVSLLIQHGAAVDATTKDMYTALHIAAKEGQEEVASLLLDNGASLTATTQKGFTSLHLTAKYGNIKVARILIQRNAPVDAQGKNGVTPLHVATHYDHVNVALLLLENGASPHAAAKNGYTSLHIAAKHSQMDIATTLLEYGAKANAETKTGFTPLHLASQEGHTDMTTLLTEHYADVNARAKNGLTPLHLCAQEDLVNIAAILVKNDATVDSETNAGYSPLHIACHFGQVNMVRFLLQHHTNVTSVNSHGYTPLHQAAQQGHALIINLLLEHKASPNVLTNEGQTALAIAKRLGYISVVETLKVVTENSIIPITTTVAEEKYKVVAPEIMQESFMSDSEDEGGEDTILGDQSMHYLTADEMKSLGDDSLPIDVTKDERTTDSMLLSADSGAPLTVEEDHLSPMHVSYNVETTYMDSYATDNIDMSRGPFHASKLKWKMFLVSFMVDARGGAMRGCRQSGVRVIIPPRKASMPMRITCRYLRKEKLIHPPPLMEGEACAARILEVGPVGAKFLGPIIIEIPHFTSLRGKEREIIILRSDNGEVWQEHTTEATEEAVQDTLNESFEGEEINALEDLNADCITRIVTTDFPQYFAIVSRVRQEVCNIGPEGGIVSSTVVPQVQAIFPEGALTKKIKVGLQAHPVVPELVSKMLGNRVGVSPIVTVEPRRRKFHKPITLTIPVPQTATKGMINQYSGNAPTLRLLCSISGSSKSGDLNMWTEQDRWSWSIEKVHNWLSSMYEYTFDLGGFTKAQWEDVTGSTPLTFVNDCVSFTTTVSARFWLMDCRHVNEVGNYATELYREVIYVPFMVKFVVFAKRYETMEAELRVFCMTDDKKEKTLETQENFTEIAKSRDVEVLEGKPQFLELAGNLVPVTKAGEHLTLNFQPFRENRLPFIVRVKDPDQDPIGRIAFMREPRVGRGEPPQTPICNLNIALPDICKIEKKPVTTEVVEKKYDFMEKTGPTKPEHIQHADLHLSDIAQGLDHDWVQLADQLDVPKSDVNNIKKEHPNDMTQQALVMLRLWIHRSYPKATGNSLEKALREINREDIVNRCMVNVKVVTDDVEKAVAKVHLDQSEIGEKTTNGFNCELIWREFDSFKDELGSSRDISLRHDTTHAMCYDEQDIMKEAESAEEISSKSGSAHENQLPVIVKKKQEEVDQQQHVPRKQIDKLLKDEVNVELSVKLTPQKVMEQEEKKNIIMKHSIKQDPLSKFPEIQKKGRGLERLGKDVEVEVERLFFEELEKPVSCLEEIKLIDEKRVPLERSGKQDLKIDEISQKWDKPKKPEEDLGEEELSLLKMQENLKEKTTKEDKFIHEYENFVEKFELEEKLEKLEKEEQTLKVEPKIKPQIELETLIKKTKLVEENTENNKFQELNKSNKIASEIESYKSAIQSQEFEEQKPKELLKTVITEVENVDALKLVVESFEEKNKMFEKLEVEVKSVNKPEQYIQTETVGEKMFEETLETKTKPVEIGKETTEQENKFKDLVQPKDILTEVKEKKLENKELTEKTLTYMCKFPVTKEENEEWKLKKELENSGTIKHVVKPTHEKTEVDDQVFMEVERAEKERSVYEIESVLENLNMEYSKEIKAVIESKDFIDINVKKQKFEDLERSKKTINLVKSEPLIQMSEIKKQSFEEIIKQELVKIPVEQKSPVESSESQDQLLEELENPEVICEHVIELKVEERTQKSFERPEIRSIVELVPVIEQPEVKKQILVESRRTTDNDFKVVIKTEDAVERPDVEDQKLEEVVMQMCKVKPVSEPVSIPDIRTFDSNSLITEQAEEKTFSLLDGPEKDLKLMPSDGPTTEDLDEFLIELKAEPEQWTTTTSRQVASPSFPEDEQNELAIISMTTTPQNKPNTDLHTEEKEGTDTDESGAVQHVIQKQNSYVIKDENREHDSSVQHPTVTKGGTTFHVDLSFPTNPVYSYKIKQSPFSPSSPIPTTSCHVEQELSPAADYPVYLVPEMRVFVGISSKKSSDMNKYTFEDKKHVTRMEENISSESAYEFDPKNTNKQFTKICSSPFHNIYTEAQRIDYTCEDSVSKRCDTDVFTGNEEYVSSKVAQEESLNMHLPESSKAPEKDISYQETLNVYENTAFAGVDVIDKSAVEEENFERGTSSYEILRETNKELPTLNPATNAVGAMKVDQEIYSHFLEQSLHLPINEGLLFSKVTPETTTYVEHHIKSQIFSEELDQSIEENTPEKKDILEGKNIKPTKVERVDIVTKQIRSAILAHELSEDTENDLPEEKDIPYDQRKEKKLSHELYDDTESDIPEEKAFPFDQGKDKISERYKAEGYEDKIEREDKVALNEAINILKPDSETSLNYKGKTEELEKEFAKEIIGFSRTSDEEQETQCSSVEYAMLETPIQQNSEQIYEKVKELREKQIIIEHNEKKTLEESISENEQIWQDDKLKKKFSEDYVSEGISPSIKEEAVVAAKRIIEDIKTEVNLCQSLEHSLSEISDEDLTENLEEYIPIQQVEGRDKSEEKKVSFSEDMPEILQNTISENEQSYRENEEETVKIKEELILGSKTNDDGYNDIHFAETTCHEQQISEHHKKLTANANSETKEESVHISGEHKDKSFPVLSTDTASIKINEILIQKDNIEDHTSLSVVNEETKDDQILVSYNEQVCFTESNFSEKAVINMCKKKYLLNDMCESKRNTDSYDIDMTFSDETQAAEKETETTECLGDFLPETLQQIHETSDSAEKETIKLSGSSVITTQSFVKDIPHQKATIIHKISKDIHKYCEEVITSDKKQKFQCSDESSDLQEDTLTKGQTCFEITVKSDEEKTSESDKSEKLSSGCGVQVASSDPSSASRKEKHLDKNCETYSSSGETESHYYTFDMSDSGKTTQSTPATSRPCSSEFDVNIYVVPISSEYETCATSQEVSASYATAYTSQETSFATAHSSRSQSSLESTHSVDSESSGHLASVEMSSEASETLVPSAQELEQEFQRGTETPTLEDEEMISAFTPMEPYDSEIPETIIRRGVETPFLKEWKQSCDSSYSNMFGDKSQISEMEEVPSSPFEIITEEELADYPVDYLALVLQTDQFHNNKEGITCSTQAAKSKFKEHFQEEEVTKTRETNLESSGSELSATFVMESDTIQNTTTKYDEKTSTFSSNITDECYCSEKSAWKAKICKHESEVAASVEILLPI</sequence>
<keyword evidence="17" id="KW-1185">Reference proteome</keyword>
<feature type="repeat" description="ANK" evidence="13">
    <location>
        <begin position="402"/>
        <end position="434"/>
    </location>
</feature>
<dbReference type="InterPro" id="IPR011029">
    <property type="entry name" value="DEATH-like_dom_sf"/>
</dbReference>
<evidence type="ECO:0000256" key="6">
    <source>
        <dbReference type="ARBA" id="ARBA00022553"/>
    </source>
</evidence>
<feature type="repeat" description="ANK" evidence="13">
    <location>
        <begin position="699"/>
        <end position="731"/>
    </location>
</feature>
<reference evidence="18" key="1">
    <citation type="submission" date="2025-08" db="UniProtKB">
        <authorList>
            <consortium name="RefSeq"/>
        </authorList>
    </citation>
    <scope>IDENTIFICATION</scope>
    <source>
        <tissue evidence="18">Muscle</tissue>
    </source>
</reference>
<dbReference type="InterPro" id="IPR000906">
    <property type="entry name" value="ZU5_dom"/>
</dbReference>
<dbReference type="SMART" id="SM00005">
    <property type="entry name" value="DEATH"/>
    <property type="match status" value="1"/>
</dbReference>
<dbReference type="SUPFAM" id="SSF48403">
    <property type="entry name" value="Ankyrin repeat"/>
    <property type="match status" value="3"/>
</dbReference>
<evidence type="ECO:0000256" key="8">
    <source>
        <dbReference type="ARBA" id="ARBA00023028"/>
    </source>
</evidence>
<feature type="compositionally biased region" description="Polar residues" evidence="14">
    <location>
        <begin position="3382"/>
        <end position="3419"/>
    </location>
</feature>
<dbReference type="InterPro" id="IPR000488">
    <property type="entry name" value="Death_dom"/>
</dbReference>
<dbReference type="Pfam" id="PF13857">
    <property type="entry name" value="Ank_5"/>
    <property type="match status" value="1"/>
</dbReference>
<dbReference type="PRINTS" id="PR01415">
    <property type="entry name" value="ANKYRIN"/>
</dbReference>
<dbReference type="PROSITE" id="PS50088">
    <property type="entry name" value="ANK_REPEAT"/>
    <property type="match status" value="21"/>
</dbReference>
<feature type="repeat" description="ANK" evidence="13">
    <location>
        <begin position="204"/>
        <end position="236"/>
    </location>
</feature>
<evidence type="ECO:0000313" key="17">
    <source>
        <dbReference type="Proteomes" id="UP000694941"/>
    </source>
</evidence>
<feature type="repeat" description="ANK" evidence="13">
    <location>
        <begin position="43"/>
        <end position="75"/>
    </location>
</feature>
<keyword evidence="12" id="KW-1053">Target membrane</keyword>
<feature type="domain" description="Death" evidence="15">
    <location>
        <begin position="1465"/>
        <end position="1529"/>
    </location>
</feature>
<dbReference type="Pfam" id="PF00531">
    <property type="entry name" value="Death"/>
    <property type="match status" value="1"/>
</dbReference>
<feature type="domain" description="ZU5" evidence="16">
    <location>
        <begin position="1081"/>
        <end position="1187"/>
    </location>
</feature>
<evidence type="ECO:0000256" key="2">
    <source>
        <dbReference type="ARBA" id="ARBA00004245"/>
    </source>
</evidence>
<evidence type="ECO:0000256" key="7">
    <source>
        <dbReference type="ARBA" id="ARBA00022737"/>
    </source>
</evidence>
<evidence type="ECO:0000259" key="16">
    <source>
        <dbReference type="PROSITE" id="PS51145"/>
    </source>
</evidence>
<dbReference type="Pfam" id="PF00023">
    <property type="entry name" value="Ank"/>
    <property type="match status" value="4"/>
</dbReference>
<dbReference type="SUPFAM" id="SSF47986">
    <property type="entry name" value="DEATH domain"/>
    <property type="match status" value="1"/>
</dbReference>
<dbReference type="RefSeq" id="XP_022239293.1">
    <property type="nucleotide sequence ID" value="XM_022383585.1"/>
</dbReference>
<dbReference type="Gene3D" id="2.60.40.2660">
    <property type="match status" value="1"/>
</dbReference>
<feature type="repeat" description="ANK" evidence="13">
    <location>
        <begin position="142"/>
        <end position="167"/>
    </location>
</feature>
<keyword evidence="4" id="KW-0963">Cytoplasm</keyword>
<proteinExistence type="predicted"/>
<evidence type="ECO:0000256" key="1">
    <source>
        <dbReference type="ARBA" id="ARBA00004175"/>
    </source>
</evidence>
<dbReference type="SMART" id="SM00248">
    <property type="entry name" value="ANK"/>
    <property type="match status" value="23"/>
</dbReference>
<accession>A0ABM1S6N8</accession>
<evidence type="ECO:0000256" key="10">
    <source>
        <dbReference type="ARBA" id="ARBA00023136"/>
    </source>
</evidence>
<evidence type="ECO:0000256" key="12">
    <source>
        <dbReference type="ARBA" id="ARBA00023298"/>
    </source>
</evidence>
<dbReference type="CDD" id="cd08317">
    <property type="entry name" value="Death_ank"/>
    <property type="match status" value="1"/>
</dbReference>
<keyword evidence="8" id="KW-0528">Neurotoxin</keyword>
<keyword evidence="8" id="KW-0638">Presynaptic neurotoxin</keyword>
<feature type="repeat" description="ANK" evidence="13">
    <location>
        <begin position="303"/>
        <end position="335"/>
    </location>
</feature>
<dbReference type="Gene3D" id="2.60.220.30">
    <property type="match status" value="2"/>
</dbReference>
<feature type="repeat" description="ANK" evidence="13">
    <location>
        <begin position="76"/>
        <end position="108"/>
    </location>
</feature>
<feature type="repeat" description="ANK" evidence="13">
    <location>
        <begin position="109"/>
        <end position="141"/>
    </location>
</feature>
<dbReference type="PROSITE" id="PS50017">
    <property type="entry name" value="DEATH_DOMAIN"/>
    <property type="match status" value="1"/>
</dbReference>
<feature type="repeat" description="ANK" evidence="13">
    <location>
        <begin position="633"/>
        <end position="665"/>
    </location>
</feature>
<feature type="domain" description="ZU5" evidence="16">
    <location>
        <begin position="922"/>
        <end position="1079"/>
    </location>
</feature>
<dbReference type="PROSITE" id="PS51145">
    <property type="entry name" value="ZU5"/>
    <property type="match status" value="2"/>
</dbReference>
<feature type="region of interest" description="Disordered" evidence="14">
    <location>
        <begin position="3261"/>
        <end position="3337"/>
    </location>
</feature>
<dbReference type="Gene3D" id="1.10.533.10">
    <property type="entry name" value="Death Domain, Fas"/>
    <property type="match status" value="1"/>
</dbReference>
<feature type="repeat" description="ANK" evidence="13">
    <location>
        <begin position="501"/>
        <end position="533"/>
    </location>
</feature>
<feature type="repeat" description="ANK" evidence="13">
    <location>
        <begin position="732"/>
        <end position="764"/>
    </location>
</feature>
<keyword evidence="8" id="KW-0800">Toxin</keyword>
<dbReference type="Gene3D" id="1.25.40.20">
    <property type="entry name" value="Ankyrin repeat-containing domain"/>
    <property type="match status" value="3"/>
</dbReference>
<feature type="repeat" description="ANK" evidence="13">
    <location>
        <begin position="237"/>
        <end position="269"/>
    </location>
</feature>
<dbReference type="PANTHER" id="PTHR24123">
    <property type="entry name" value="ANKYRIN REPEAT-CONTAINING"/>
    <property type="match status" value="1"/>
</dbReference>
<dbReference type="Pfam" id="PF00791">
    <property type="entry name" value="ZU5"/>
    <property type="match status" value="1"/>
</dbReference>
<keyword evidence="7" id="KW-0677">Repeat</keyword>
<dbReference type="PANTHER" id="PTHR24123:SF141">
    <property type="entry name" value="ANKYRIN 2, ISOFORM U"/>
    <property type="match status" value="1"/>
</dbReference>
<name>A0ABM1S6N8_LIMPO</name>
<organism evidence="17 18">
    <name type="scientific">Limulus polyphemus</name>
    <name type="common">Atlantic horseshoe crab</name>
    <dbReference type="NCBI Taxonomy" id="6850"/>
    <lineage>
        <taxon>Eukaryota</taxon>
        <taxon>Metazoa</taxon>
        <taxon>Ecdysozoa</taxon>
        <taxon>Arthropoda</taxon>
        <taxon>Chelicerata</taxon>
        <taxon>Merostomata</taxon>
        <taxon>Xiphosura</taxon>
        <taxon>Limulidae</taxon>
        <taxon>Limulus</taxon>
    </lineage>
</organism>
<dbReference type="InterPro" id="IPR040745">
    <property type="entry name" value="Ankyrin_UPA"/>
</dbReference>
<protein>
    <submittedName>
        <fullName evidence="18">Ankyrin-2-like isoform X1</fullName>
    </submittedName>
</protein>
<feature type="compositionally biased region" description="Basic and acidic residues" evidence="14">
    <location>
        <begin position="2337"/>
        <end position="2347"/>
    </location>
</feature>
<keyword evidence="5" id="KW-1052">Target cell membrane</keyword>
<evidence type="ECO:0000256" key="3">
    <source>
        <dbReference type="ARBA" id="ARBA00022483"/>
    </source>
</evidence>
<feature type="repeat" description="ANK" evidence="13">
    <location>
        <begin position="369"/>
        <end position="401"/>
    </location>
</feature>
<feature type="region of interest" description="Disordered" evidence="14">
    <location>
        <begin position="2327"/>
        <end position="2356"/>
    </location>
</feature>
<feature type="repeat" description="ANK" evidence="13">
    <location>
        <begin position="666"/>
        <end position="698"/>
    </location>
</feature>
<gene>
    <name evidence="18" type="primary">LOC106456833</name>
</gene>
<evidence type="ECO:0000256" key="9">
    <source>
        <dbReference type="ARBA" id="ARBA00023043"/>
    </source>
</evidence>
<feature type="repeat" description="ANK" evidence="13">
    <location>
        <begin position="600"/>
        <end position="632"/>
    </location>
</feature>
<dbReference type="InterPro" id="IPR002110">
    <property type="entry name" value="Ankyrin_rpt"/>
</dbReference>
<dbReference type="Pfam" id="PF17809">
    <property type="entry name" value="UPA_2"/>
    <property type="match status" value="1"/>
</dbReference>
<feature type="compositionally biased region" description="Basic and acidic residues" evidence="14">
    <location>
        <begin position="3292"/>
        <end position="3302"/>
    </location>
</feature>
<feature type="compositionally biased region" description="Basic and acidic residues" evidence="14">
    <location>
        <begin position="3261"/>
        <end position="3274"/>
    </location>
</feature>
<feature type="repeat" description="ANK" evidence="13">
    <location>
        <begin position="270"/>
        <end position="302"/>
    </location>
</feature>
<evidence type="ECO:0000256" key="5">
    <source>
        <dbReference type="ARBA" id="ARBA00022537"/>
    </source>
</evidence>
<keyword evidence="10" id="KW-0472">Membrane</keyword>
<dbReference type="SMART" id="SM00218">
    <property type="entry name" value="ZU5"/>
    <property type="match status" value="1"/>
</dbReference>
<evidence type="ECO:0000313" key="18">
    <source>
        <dbReference type="RefSeq" id="XP_022239293.1"/>
    </source>
</evidence>
<dbReference type="Proteomes" id="UP000694941">
    <property type="component" value="Unplaced"/>
</dbReference>
<dbReference type="Pfam" id="PF12796">
    <property type="entry name" value="Ank_2"/>
    <property type="match status" value="7"/>
</dbReference>
<keyword evidence="6" id="KW-0597">Phosphoprotein</keyword>
<feature type="repeat" description="ANK" evidence="13">
    <location>
        <begin position="435"/>
        <end position="467"/>
    </location>
</feature>